<feature type="chain" id="PRO_5016392595" evidence="4">
    <location>
        <begin position="29"/>
        <end position="515"/>
    </location>
</feature>
<keyword evidence="2" id="KW-0479">Metal-binding</keyword>
<dbReference type="InterPro" id="IPR002933">
    <property type="entry name" value="Peptidase_M20"/>
</dbReference>
<dbReference type="PANTHER" id="PTHR43270">
    <property type="entry name" value="BETA-ALA-HIS DIPEPTIDASE"/>
    <property type="match status" value="1"/>
</dbReference>
<dbReference type="KEGG" id="hnv:DDQ68_03290"/>
<dbReference type="Gene3D" id="3.30.70.360">
    <property type="match status" value="1"/>
</dbReference>
<dbReference type="Proteomes" id="UP000245999">
    <property type="component" value="Chromosome"/>
</dbReference>
<dbReference type="PANTHER" id="PTHR43270:SF8">
    <property type="entry name" value="DI- AND TRIPEPTIDASE DUG2-RELATED"/>
    <property type="match status" value="1"/>
</dbReference>
<name>A0A2Z3GJN0_9BACT</name>
<dbReference type="Gene3D" id="3.40.630.10">
    <property type="entry name" value="Zn peptidases"/>
    <property type="match status" value="1"/>
</dbReference>
<dbReference type="OrthoDB" id="9761532at2"/>
<protein>
    <submittedName>
        <fullName evidence="6">Peptidase M20</fullName>
    </submittedName>
</protein>
<reference evidence="7" key="1">
    <citation type="submission" date="2018-04" db="EMBL/GenBank/DDBJ databases">
        <title>Complete genome of Antarctic heterotrophic bacterium Hymenobacter nivis.</title>
        <authorList>
            <person name="Terashima M."/>
        </authorList>
    </citation>
    <scope>NUCLEOTIDE SEQUENCE [LARGE SCALE GENOMIC DNA]</scope>
    <source>
        <strain evidence="7">NBRC 111535</strain>
    </source>
</reference>
<dbReference type="GO" id="GO:0008233">
    <property type="term" value="F:peptidase activity"/>
    <property type="evidence" value="ECO:0007669"/>
    <property type="project" value="UniProtKB-KW"/>
</dbReference>
<evidence type="ECO:0000256" key="1">
    <source>
        <dbReference type="ARBA" id="ARBA00022670"/>
    </source>
</evidence>
<dbReference type="EMBL" id="CP029145">
    <property type="protein sequence ID" value="AWM31897.1"/>
    <property type="molecule type" value="Genomic_DNA"/>
</dbReference>
<evidence type="ECO:0000256" key="3">
    <source>
        <dbReference type="ARBA" id="ARBA00022801"/>
    </source>
</evidence>
<organism evidence="6 7">
    <name type="scientific">Hymenobacter nivis</name>
    <dbReference type="NCBI Taxonomy" id="1850093"/>
    <lineage>
        <taxon>Bacteria</taxon>
        <taxon>Pseudomonadati</taxon>
        <taxon>Bacteroidota</taxon>
        <taxon>Cytophagia</taxon>
        <taxon>Cytophagales</taxon>
        <taxon>Hymenobacteraceae</taxon>
        <taxon>Hymenobacter</taxon>
    </lineage>
</organism>
<feature type="signal peptide" evidence="4">
    <location>
        <begin position="1"/>
        <end position="28"/>
    </location>
</feature>
<keyword evidence="3" id="KW-0378">Hydrolase</keyword>
<dbReference type="InterPro" id="IPR011650">
    <property type="entry name" value="Peptidase_M20_dimer"/>
</dbReference>
<sequence>MKKPYLLGALLAAAAAALLAAGAPPVPALQKVRQYRQRHERELLADFTRLLAIPGVAADSAGLRRTAGAIAGLMRQRGIGGVQLLGAATPGVPPAVFGEVRVPGATRTLVFYAHYDGQPVNPAQWAPGLSPFVPMLATGPLSAGGQVVPLPPAGTPLSPDWRLYARGSSDDKGGVMAILAAYQALAESGVKPTANLKFFFEGEEERGSPHLAELLGRHKALLSSDLWIICDGPVHQSGRKQVVYGARGDVNVGLTVYGPTRPLHSGHYGNWAPNPAMALARLLASMQDSTGRVTIAGFYDDVVPLTAAEQEAVRQIPNNDDAIRQGLGFARADGRGQSLSELINQPSLNINGMRSANVGPQAANVIPTTAEAVLDLRLVLGNDYQRQVAKVVRHIEQQGYFVTRTAPTAAERAQHPRLVQIVPQTGYNAQRTPMDLPLARRVVQAVQSTVAEPVVRLPTSGGSLPLFAFKETLGATTLTVPIANYDNNQHAENENLRLGNLWDGMETMAAVMTMP</sequence>
<dbReference type="AlphaFoldDB" id="A0A2Z3GJN0"/>
<evidence type="ECO:0000256" key="2">
    <source>
        <dbReference type="ARBA" id="ARBA00022723"/>
    </source>
</evidence>
<dbReference type="InterPro" id="IPR051458">
    <property type="entry name" value="Cyt/Met_Dipeptidase"/>
</dbReference>
<dbReference type="GO" id="GO:0006508">
    <property type="term" value="P:proteolysis"/>
    <property type="evidence" value="ECO:0007669"/>
    <property type="project" value="UniProtKB-KW"/>
</dbReference>
<evidence type="ECO:0000313" key="6">
    <source>
        <dbReference type="EMBL" id="AWM31897.1"/>
    </source>
</evidence>
<keyword evidence="1" id="KW-0645">Protease</keyword>
<keyword evidence="4" id="KW-0732">Signal</keyword>
<keyword evidence="7" id="KW-1185">Reference proteome</keyword>
<dbReference type="Pfam" id="PF07687">
    <property type="entry name" value="M20_dimer"/>
    <property type="match status" value="1"/>
</dbReference>
<feature type="domain" description="Peptidase M20 dimerisation" evidence="5">
    <location>
        <begin position="256"/>
        <end position="398"/>
    </location>
</feature>
<evidence type="ECO:0000256" key="4">
    <source>
        <dbReference type="SAM" id="SignalP"/>
    </source>
</evidence>
<evidence type="ECO:0000259" key="5">
    <source>
        <dbReference type="Pfam" id="PF07687"/>
    </source>
</evidence>
<dbReference type="Pfam" id="PF01546">
    <property type="entry name" value="Peptidase_M20"/>
    <property type="match status" value="1"/>
</dbReference>
<gene>
    <name evidence="6" type="ORF">DDQ68_03290</name>
</gene>
<proteinExistence type="predicted"/>
<evidence type="ECO:0000313" key="7">
    <source>
        <dbReference type="Proteomes" id="UP000245999"/>
    </source>
</evidence>
<dbReference type="RefSeq" id="WP_109654808.1">
    <property type="nucleotide sequence ID" value="NZ_CP029145.1"/>
</dbReference>
<accession>A0A2Z3GJN0</accession>
<dbReference type="GO" id="GO:0046872">
    <property type="term" value="F:metal ion binding"/>
    <property type="evidence" value="ECO:0007669"/>
    <property type="project" value="UniProtKB-KW"/>
</dbReference>
<dbReference type="SUPFAM" id="SSF53187">
    <property type="entry name" value="Zn-dependent exopeptidases"/>
    <property type="match status" value="1"/>
</dbReference>